<comment type="function">
    <text evidence="1">Could be involved in insertion of integral membrane proteins into the membrane.</text>
</comment>
<protein>
    <recommendedName>
        <fullName evidence="1">Putative membrane protein insertion efficiency factor</fullName>
    </recommendedName>
</protein>
<dbReference type="Proteomes" id="UP000885826">
    <property type="component" value="Unassembled WGS sequence"/>
</dbReference>
<evidence type="ECO:0000313" key="3">
    <source>
        <dbReference type="Proteomes" id="UP000885826"/>
    </source>
</evidence>
<dbReference type="EMBL" id="DRIG01000005">
    <property type="protein sequence ID" value="HEC77580.1"/>
    <property type="molecule type" value="Genomic_DNA"/>
</dbReference>
<keyword evidence="1" id="KW-1003">Cell membrane</keyword>
<dbReference type="InterPro" id="IPR002696">
    <property type="entry name" value="Membr_insert_effic_factor_YidD"/>
</dbReference>
<keyword evidence="1" id="KW-0472">Membrane</keyword>
<dbReference type="AlphaFoldDB" id="A0A9C9EKK9"/>
<accession>A0A9C9EKK9</accession>
<comment type="similarity">
    <text evidence="1">Belongs to the UPF0161 family.</text>
</comment>
<name>A0A9C9EKK9_UNCW3</name>
<proteinExistence type="inferred from homology"/>
<dbReference type="PANTHER" id="PTHR33383">
    <property type="entry name" value="MEMBRANE PROTEIN INSERTION EFFICIENCY FACTOR-RELATED"/>
    <property type="match status" value="1"/>
</dbReference>
<dbReference type="NCBIfam" id="TIGR00278">
    <property type="entry name" value="membrane protein insertion efficiency factor YidD"/>
    <property type="match status" value="1"/>
</dbReference>
<dbReference type="GO" id="GO:0005886">
    <property type="term" value="C:plasma membrane"/>
    <property type="evidence" value="ECO:0007669"/>
    <property type="project" value="UniProtKB-SubCell"/>
</dbReference>
<dbReference type="Pfam" id="PF01809">
    <property type="entry name" value="YidD"/>
    <property type="match status" value="1"/>
</dbReference>
<reference evidence="2" key="1">
    <citation type="journal article" date="2020" name="mSystems">
        <title>Genome- and Community-Level Interaction Insights into Carbon Utilization and Element Cycling Functions of Hydrothermarchaeota in Hydrothermal Sediment.</title>
        <authorList>
            <person name="Zhou Z."/>
            <person name="Liu Y."/>
            <person name="Xu W."/>
            <person name="Pan J."/>
            <person name="Luo Z.H."/>
            <person name="Li M."/>
        </authorList>
    </citation>
    <scope>NUCLEOTIDE SEQUENCE</scope>
    <source>
        <strain evidence="2">HyVt-388</strain>
    </source>
</reference>
<dbReference type="SMART" id="SM01234">
    <property type="entry name" value="Haemolytic"/>
    <property type="match status" value="1"/>
</dbReference>
<sequence length="90" mass="10234">MKSVMIFLIRIYQFTFGRFFPRVCRFSPSCSSYAIKAIKVHGVFTGGLLSAWRILRCNPFFTGGYDPVPPKGSALKLIFHRRKIMEGGGR</sequence>
<gene>
    <name evidence="2" type="primary">yidD</name>
    <name evidence="2" type="ORF">ENI34_00370</name>
</gene>
<evidence type="ECO:0000256" key="1">
    <source>
        <dbReference type="HAMAP-Rule" id="MF_00386"/>
    </source>
</evidence>
<comment type="caution">
    <text evidence="2">The sequence shown here is derived from an EMBL/GenBank/DDBJ whole genome shotgun (WGS) entry which is preliminary data.</text>
</comment>
<evidence type="ECO:0000313" key="2">
    <source>
        <dbReference type="EMBL" id="HEC77580.1"/>
    </source>
</evidence>
<comment type="subcellular location">
    <subcellularLocation>
        <location evidence="1">Cell membrane</location>
        <topology evidence="1">Peripheral membrane protein</topology>
        <orientation evidence="1">Cytoplasmic side</orientation>
    </subcellularLocation>
</comment>
<organism evidence="2 3">
    <name type="scientific">candidate division WOR-3 bacterium</name>
    <dbReference type="NCBI Taxonomy" id="2052148"/>
    <lineage>
        <taxon>Bacteria</taxon>
        <taxon>Bacteria division WOR-3</taxon>
    </lineage>
</organism>
<dbReference type="PANTHER" id="PTHR33383:SF1">
    <property type="entry name" value="MEMBRANE PROTEIN INSERTION EFFICIENCY FACTOR-RELATED"/>
    <property type="match status" value="1"/>
</dbReference>
<dbReference type="HAMAP" id="MF_00386">
    <property type="entry name" value="UPF0161_YidD"/>
    <property type="match status" value="1"/>
</dbReference>